<feature type="transmembrane region" description="Helical" evidence="1">
    <location>
        <begin position="38"/>
        <end position="57"/>
    </location>
</feature>
<feature type="transmembrane region" description="Helical" evidence="1">
    <location>
        <begin position="110"/>
        <end position="132"/>
    </location>
</feature>
<evidence type="ECO:0000313" key="3">
    <source>
        <dbReference type="Proteomes" id="UP000295438"/>
    </source>
</evidence>
<feature type="transmembrane region" description="Helical" evidence="1">
    <location>
        <begin position="77"/>
        <end position="98"/>
    </location>
</feature>
<keyword evidence="1" id="KW-0812">Transmembrane</keyword>
<sequence length="148" mass="17014">MNSAENVFLTVNSIAFFCWIFLFVFYEKTWIYKALFSFVMVGLALTYAFFITQALTGESQGGFDTLGNLKLLFEDDLAVLAGWIHYLVFDLFVGMWICRDSTKRNIGRWWILPCLIFTFMMGPVGLLLYFIIRASKSGKYLQDPFSAG</sequence>
<comment type="caution">
    <text evidence="2">The sequence shown here is derived from an EMBL/GenBank/DDBJ whole genome shotgun (WGS) entry which is preliminary data.</text>
</comment>
<reference evidence="2 3" key="1">
    <citation type="submission" date="2019-03" db="EMBL/GenBank/DDBJ databases">
        <title>Algoriphagus aquimaris sp. nov., isolated form marine sediment in Pohang, Korea.</title>
        <authorList>
            <person name="Kim J."/>
            <person name="Yoon S.-H."/>
            <person name="Lee S.-S."/>
        </authorList>
    </citation>
    <scope>NUCLEOTIDE SEQUENCE [LARGE SCALE GENOMIC DNA]</scope>
    <source>
        <strain evidence="2 3">F21</strain>
    </source>
</reference>
<proteinExistence type="predicted"/>
<keyword evidence="1" id="KW-0472">Membrane</keyword>
<evidence type="ECO:0000256" key="1">
    <source>
        <dbReference type="SAM" id="Phobius"/>
    </source>
</evidence>
<keyword evidence="3" id="KW-1185">Reference proteome</keyword>
<dbReference type="Pfam" id="PF14108">
    <property type="entry name" value="ABA4-like"/>
    <property type="match status" value="1"/>
</dbReference>
<organism evidence="2 3">
    <name type="scientific">Algoriphagus formosus</name>
    <dbReference type="NCBI Taxonomy" id="2007308"/>
    <lineage>
        <taxon>Bacteria</taxon>
        <taxon>Pseudomonadati</taxon>
        <taxon>Bacteroidota</taxon>
        <taxon>Cytophagia</taxon>
        <taxon>Cytophagales</taxon>
        <taxon>Cyclobacteriaceae</taxon>
        <taxon>Algoriphagus</taxon>
    </lineage>
</organism>
<dbReference type="AlphaFoldDB" id="A0A4R5UY20"/>
<dbReference type="InterPro" id="IPR025461">
    <property type="entry name" value="ABA4-like"/>
</dbReference>
<dbReference type="RefSeq" id="WP_133390938.1">
    <property type="nucleotide sequence ID" value="NZ_SMUW01000034.1"/>
</dbReference>
<evidence type="ECO:0000313" key="2">
    <source>
        <dbReference type="EMBL" id="TDK44258.1"/>
    </source>
</evidence>
<dbReference type="EMBL" id="SMUW01000034">
    <property type="protein sequence ID" value="TDK44258.1"/>
    <property type="molecule type" value="Genomic_DNA"/>
</dbReference>
<feature type="transmembrane region" description="Helical" evidence="1">
    <location>
        <begin position="6"/>
        <end position="26"/>
    </location>
</feature>
<accession>A0A4R5UY20</accession>
<dbReference type="Proteomes" id="UP000295438">
    <property type="component" value="Unassembled WGS sequence"/>
</dbReference>
<name>A0A4R5UY20_9BACT</name>
<gene>
    <name evidence="2" type="ORF">E1898_11335</name>
</gene>
<protein>
    <submittedName>
        <fullName evidence="2">DUF4281 domain-containing protein</fullName>
    </submittedName>
</protein>
<keyword evidence="1" id="KW-1133">Transmembrane helix</keyword>